<evidence type="ECO:0000313" key="9">
    <source>
        <dbReference type="Proteomes" id="UP000536746"/>
    </source>
</evidence>
<sequence length="297" mass="33441">MLNRLEMIRIFCAAADAGSFKEAAVRLGISPQAVTRAVKELERLQGEMLFHRNTRQVRITSFGEALAERARNSLNQLDGLFERGAAAPEDPMSGLVRLAAPSALGRRYLLPLIDELATAYPGLRFDLRFNDQLADVVGEKIDIGVRIGVLRENRFVVRRLGKARLYTVATPKFLRKHGKPNNVEELQAMPHTGILDRDTGRLWPWMFSRERQMNAAGARFQCDDSETEYLIVKSGQAIGQIAGFLVEQDIADGKLVAVMEDYEPEPWEMYLYRPQRGPMPARLRLVFDTLAQALGAR</sequence>
<dbReference type="PROSITE" id="PS50931">
    <property type="entry name" value="HTH_LYSR"/>
    <property type="match status" value="1"/>
</dbReference>
<dbReference type="InterPro" id="IPR058163">
    <property type="entry name" value="LysR-type_TF_proteobact-type"/>
</dbReference>
<proteinExistence type="inferred from homology"/>
<reference evidence="6 9" key="2">
    <citation type="journal article" date="2020" name="Front. Plant Sci.">
        <title>Isolation of Rhizosphere Bacteria That Improve Quality and Water Stress Tolerance in Greenhouse Ornamentals.</title>
        <authorList>
            <person name="Nordstedt N.P."/>
            <person name="Jones M.L."/>
        </authorList>
    </citation>
    <scope>NUCLEOTIDE SEQUENCE [LARGE SCALE GENOMIC DNA]</scope>
    <source>
        <strain evidence="6 9">C6C2</strain>
    </source>
</reference>
<organism evidence="7 8">
    <name type="scientific">Herbaspirillum robiniae</name>
    <dbReference type="NCBI Taxonomy" id="2014887"/>
    <lineage>
        <taxon>Bacteria</taxon>
        <taxon>Pseudomonadati</taxon>
        <taxon>Pseudomonadota</taxon>
        <taxon>Betaproteobacteria</taxon>
        <taxon>Burkholderiales</taxon>
        <taxon>Oxalobacteraceae</taxon>
        <taxon>Herbaspirillum</taxon>
    </lineage>
</organism>
<dbReference type="Gene3D" id="1.10.10.10">
    <property type="entry name" value="Winged helix-like DNA-binding domain superfamily/Winged helix DNA-binding domain"/>
    <property type="match status" value="1"/>
</dbReference>
<dbReference type="SUPFAM" id="SSF46785">
    <property type="entry name" value="Winged helix' DNA-binding domain"/>
    <property type="match status" value="1"/>
</dbReference>
<accession>A0A246WKF3</accession>
<dbReference type="EMBL" id="NJGU01000017">
    <property type="protein sequence ID" value="OWY26629.1"/>
    <property type="molecule type" value="Genomic_DNA"/>
</dbReference>
<comment type="caution">
    <text evidence="7">The sequence shown here is derived from an EMBL/GenBank/DDBJ whole genome shotgun (WGS) entry which is preliminary data.</text>
</comment>
<keyword evidence="2" id="KW-0805">Transcription regulation</keyword>
<dbReference type="EMBL" id="JABFMT010000019">
    <property type="protein sequence ID" value="NUU03298.1"/>
    <property type="molecule type" value="Genomic_DNA"/>
</dbReference>
<dbReference type="PANTHER" id="PTHR30537:SF5">
    <property type="entry name" value="HTH-TYPE TRANSCRIPTIONAL ACTIVATOR TTDR-RELATED"/>
    <property type="match status" value="1"/>
</dbReference>
<protein>
    <submittedName>
        <fullName evidence="7">LysR family transcriptional regulator</fullName>
    </submittedName>
</protein>
<evidence type="ECO:0000259" key="5">
    <source>
        <dbReference type="PROSITE" id="PS50931"/>
    </source>
</evidence>
<evidence type="ECO:0000313" key="6">
    <source>
        <dbReference type="EMBL" id="NUU03298.1"/>
    </source>
</evidence>
<evidence type="ECO:0000256" key="3">
    <source>
        <dbReference type="ARBA" id="ARBA00023125"/>
    </source>
</evidence>
<keyword evidence="4" id="KW-0804">Transcription</keyword>
<dbReference type="InterPro" id="IPR000847">
    <property type="entry name" value="LysR_HTH_N"/>
</dbReference>
<keyword evidence="3" id="KW-0238">DNA-binding</keyword>
<dbReference type="InterPro" id="IPR036390">
    <property type="entry name" value="WH_DNA-bd_sf"/>
</dbReference>
<dbReference type="GO" id="GO:0006351">
    <property type="term" value="P:DNA-templated transcription"/>
    <property type="evidence" value="ECO:0007669"/>
    <property type="project" value="TreeGrafter"/>
</dbReference>
<evidence type="ECO:0000313" key="7">
    <source>
        <dbReference type="EMBL" id="OWY26629.1"/>
    </source>
</evidence>
<dbReference type="GO" id="GO:0003700">
    <property type="term" value="F:DNA-binding transcription factor activity"/>
    <property type="evidence" value="ECO:0007669"/>
    <property type="project" value="InterPro"/>
</dbReference>
<name>A0A246WKF3_9BURK</name>
<dbReference type="PANTHER" id="PTHR30537">
    <property type="entry name" value="HTH-TYPE TRANSCRIPTIONAL REGULATOR"/>
    <property type="match status" value="1"/>
</dbReference>
<reference evidence="7 8" key="1">
    <citation type="submission" date="2017-06" db="EMBL/GenBank/DDBJ databases">
        <title>Herbaspirillum phytohormonus sp. nov., isolated from the root nodule of Robinia pseudoacacia in lead-zinc mine.</title>
        <authorList>
            <person name="Fan M."/>
            <person name="Lin Y."/>
        </authorList>
    </citation>
    <scope>NUCLEOTIDE SEQUENCE [LARGE SCALE GENOMIC DNA]</scope>
    <source>
        <strain evidence="7 8">HZ10</strain>
    </source>
</reference>
<dbReference type="OrthoDB" id="8523827at2"/>
<evidence type="ECO:0000313" key="8">
    <source>
        <dbReference type="Proteomes" id="UP000197596"/>
    </source>
</evidence>
<dbReference type="Proteomes" id="UP000536746">
    <property type="component" value="Unassembled WGS sequence"/>
</dbReference>
<dbReference type="InterPro" id="IPR005119">
    <property type="entry name" value="LysR_subst-bd"/>
</dbReference>
<dbReference type="Gene3D" id="3.40.190.290">
    <property type="match status" value="1"/>
</dbReference>
<dbReference type="Pfam" id="PF00126">
    <property type="entry name" value="HTH_1"/>
    <property type="match status" value="1"/>
</dbReference>
<evidence type="ECO:0000256" key="2">
    <source>
        <dbReference type="ARBA" id="ARBA00023015"/>
    </source>
</evidence>
<dbReference type="AlphaFoldDB" id="A0A246WKF3"/>
<comment type="similarity">
    <text evidence="1">Belongs to the LysR transcriptional regulatory family.</text>
</comment>
<dbReference type="RefSeq" id="WP_079217180.1">
    <property type="nucleotide sequence ID" value="NZ_CP018845.1"/>
</dbReference>
<evidence type="ECO:0000256" key="4">
    <source>
        <dbReference type="ARBA" id="ARBA00023163"/>
    </source>
</evidence>
<dbReference type="Proteomes" id="UP000197596">
    <property type="component" value="Unassembled WGS sequence"/>
</dbReference>
<gene>
    <name evidence="7" type="ORF">CEJ42_22985</name>
    <name evidence="6" type="ORF">HNO84_16955</name>
</gene>
<dbReference type="GO" id="GO:0043565">
    <property type="term" value="F:sequence-specific DNA binding"/>
    <property type="evidence" value="ECO:0007669"/>
    <property type="project" value="TreeGrafter"/>
</dbReference>
<keyword evidence="9" id="KW-1185">Reference proteome</keyword>
<evidence type="ECO:0000256" key="1">
    <source>
        <dbReference type="ARBA" id="ARBA00009437"/>
    </source>
</evidence>
<dbReference type="InterPro" id="IPR036388">
    <property type="entry name" value="WH-like_DNA-bd_sf"/>
</dbReference>
<dbReference type="Pfam" id="PF03466">
    <property type="entry name" value="LysR_substrate"/>
    <property type="match status" value="1"/>
</dbReference>
<dbReference type="SUPFAM" id="SSF53850">
    <property type="entry name" value="Periplasmic binding protein-like II"/>
    <property type="match status" value="1"/>
</dbReference>
<dbReference type="CDD" id="cd08422">
    <property type="entry name" value="PBP2_CrgA_like"/>
    <property type="match status" value="1"/>
</dbReference>
<feature type="domain" description="HTH lysR-type" evidence="5">
    <location>
        <begin position="1"/>
        <end position="60"/>
    </location>
</feature>